<evidence type="ECO:0000256" key="14">
    <source>
        <dbReference type="RuleBase" id="RU003848"/>
    </source>
</evidence>
<dbReference type="InterPro" id="IPR050059">
    <property type="entry name" value="ATP_synthase_B_chain"/>
</dbReference>
<dbReference type="Pfam" id="PF00430">
    <property type="entry name" value="ATP-synt_B"/>
    <property type="match status" value="1"/>
</dbReference>
<dbReference type="Gene3D" id="6.10.250.1580">
    <property type="match status" value="1"/>
</dbReference>
<sequence length="171" mass="19303">MDELIKTFHIDWKLLIAQAINFTIVIVVLGFFALKPLVKIMKEREERIAKGIKDAEASEEKMAEIAKEREAEVKKGRKEAQQIVAKAEQTGEELTRQRTEKAQAEVEKVIRDARQQIGAEREMMVRDVKDELGGLIALALGKITGSGLDEKKHKKLIDAAIEDLKKADLKQ</sequence>
<dbReference type="SUPFAM" id="SSF81573">
    <property type="entry name" value="F1F0 ATP synthase subunit B, membrane domain"/>
    <property type="match status" value="1"/>
</dbReference>
<keyword evidence="6 13" id="KW-0375">Hydrogen ion transport</keyword>
<protein>
    <recommendedName>
        <fullName evidence="13">ATP synthase subunit b</fullName>
    </recommendedName>
    <alternativeName>
        <fullName evidence="13">ATP synthase F(0) sector subunit b</fullName>
    </alternativeName>
    <alternativeName>
        <fullName evidence="13">ATPase subunit I</fullName>
    </alternativeName>
    <alternativeName>
        <fullName evidence="13">F-type ATPase subunit b</fullName>
        <shortName evidence="13">F-ATPase subunit b</shortName>
    </alternativeName>
</protein>
<evidence type="ECO:0000256" key="8">
    <source>
        <dbReference type="ARBA" id="ARBA00023065"/>
    </source>
</evidence>
<keyword evidence="3 13" id="KW-1003">Cell membrane</keyword>
<accession>A0A1F5TDS5</accession>
<comment type="caution">
    <text evidence="16">The sequence shown here is derived from an EMBL/GenBank/DDBJ whole genome shotgun (WGS) entry which is preliminary data.</text>
</comment>
<evidence type="ECO:0000313" key="17">
    <source>
        <dbReference type="Proteomes" id="UP000178656"/>
    </source>
</evidence>
<evidence type="ECO:0000256" key="13">
    <source>
        <dbReference type="HAMAP-Rule" id="MF_01398"/>
    </source>
</evidence>
<keyword evidence="2 13" id="KW-0813">Transport</keyword>
<evidence type="ECO:0000256" key="9">
    <source>
        <dbReference type="ARBA" id="ARBA00023136"/>
    </source>
</evidence>
<evidence type="ECO:0000256" key="1">
    <source>
        <dbReference type="ARBA" id="ARBA00005513"/>
    </source>
</evidence>
<dbReference type="InterPro" id="IPR002146">
    <property type="entry name" value="ATP_synth_b/b'su_bac/chlpt"/>
</dbReference>
<evidence type="ECO:0000256" key="10">
    <source>
        <dbReference type="ARBA" id="ARBA00023310"/>
    </source>
</evidence>
<dbReference type="NCBIfam" id="TIGR01144">
    <property type="entry name" value="ATP_synt_b"/>
    <property type="match status" value="1"/>
</dbReference>
<dbReference type="GO" id="GO:0046961">
    <property type="term" value="F:proton-transporting ATPase activity, rotational mechanism"/>
    <property type="evidence" value="ECO:0007669"/>
    <property type="project" value="TreeGrafter"/>
</dbReference>
<keyword evidence="9 13" id="KW-0472">Membrane</keyword>
<evidence type="ECO:0000256" key="4">
    <source>
        <dbReference type="ARBA" id="ARBA00022547"/>
    </source>
</evidence>
<evidence type="ECO:0000256" key="3">
    <source>
        <dbReference type="ARBA" id="ARBA00022475"/>
    </source>
</evidence>
<feature type="transmembrane region" description="Helical" evidence="13">
    <location>
        <begin position="12"/>
        <end position="34"/>
    </location>
</feature>
<gene>
    <name evidence="13" type="primary">atpF</name>
    <name evidence="16" type="ORF">A2482_03295</name>
</gene>
<keyword evidence="4 13" id="KW-0138">CF(0)</keyword>
<keyword evidence="10 13" id="KW-0066">ATP synthesis</keyword>
<comment type="similarity">
    <text evidence="1 13 14">Belongs to the ATPase B chain family.</text>
</comment>
<feature type="coiled-coil region" evidence="15">
    <location>
        <begin position="55"/>
        <end position="116"/>
    </location>
</feature>
<dbReference type="GO" id="GO:0045259">
    <property type="term" value="C:proton-transporting ATP synthase complex"/>
    <property type="evidence" value="ECO:0007669"/>
    <property type="project" value="UniProtKB-KW"/>
</dbReference>
<dbReference type="PANTHER" id="PTHR33445:SF1">
    <property type="entry name" value="ATP SYNTHASE SUBUNIT B"/>
    <property type="match status" value="1"/>
</dbReference>
<name>A0A1F5TDS5_9BACT</name>
<comment type="subunit">
    <text evidence="13">F-type ATPases have 2 components, F(1) - the catalytic core - and F(0) - the membrane proton channel. F(1) has five subunits: alpha(3), beta(3), gamma(1), delta(1), epsilon(1). F(0) has three main subunits: a(1), b(2) and c(10-14). The alpha and beta chains form an alternating ring which encloses part of the gamma chain. F(1) is attached to F(0) by a central stalk formed by the gamma and epsilon chains, while a peripheral stalk is formed by the delta and b chains.</text>
</comment>
<dbReference type="EMBL" id="MFGM01000028">
    <property type="protein sequence ID" value="OGF36826.1"/>
    <property type="molecule type" value="Genomic_DNA"/>
</dbReference>
<comment type="function">
    <text evidence="11 13">F(1)F(0) ATP synthase produces ATP from ADP in the presence of a proton or sodium gradient. F-type ATPases consist of two structural domains, F(1) containing the extramembraneous catalytic core and F(0) containing the membrane proton channel, linked together by a central stalk and a peripheral stalk. During catalysis, ATP synthesis in the catalytic domain of F(1) is coupled via a rotary mechanism of the central stalk subunits to proton translocation.</text>
</comment>
<evidence type="ECO:0000256" key="5">
    <source>
        <dbReference type="ARBA" id="ARBA00022692"/>
    </source>
</evidence>
<comment type="function">
    <text evidence="13">Component of the F(0) channel, it forms part of the peripheral stalk, linking F(1) to F(0).</text>
</comment>
<dbReference type="InterPro" id="IPR005864">
    <property type="entry name" value="ATP_synth_F0_bsu_bac"/>
</dbReference>
<proteinExistence type="inferred from homology"/>
<evidence type="ECO:0000313" key="16">
    <source>
        <dbReference type="EMBL" id="OGF36826.1"/>
    </source>
</evidence>
<keyword evidence="8 13" id="KW-0406">Ion transport</keyword>
<keyword evidence="5 13" id="KW-0812">Transmembrane</keyword>
<dbReference type="InterPro" id="IPR028987">
    <property type="entry name" value="ATP_synth_B-like_membr_sf"/>
</dbReference>
<dbReference type="GO" id="GO:0005886">
    <property type="term" value="C:plasma membrane"/>
    <property type="evidence" value="ECO:0007669"/>
    <property type="project" value="UniProtKB-SubCell"/>
</dbReference>
<organism evidence="16 17">
    <name type="scientific">Candidatus Falkowbacteria bacterium RIFOXYC2_FULL_48_21</name>
    <dbReference type="NCBI Taxonomy" id="1798005"/>
    <lineage>
        <taxon>Bacteria</taxon>
        <taxon>Candidatus Falkowiibacteriota</taxon>
    </lineage>
</organism>
<comment type="subcellular location">
    <subcellularLocation>
        <location evidence="13">Cell membrane</location>
        <topology evidence="13">Single-pass membrane protein</topology>
    </subcellularLocation>
    <subcellularLocation>
        <location evidence="12">Endomembrane system</location>
        <topology evidence="12">Single-pass membrane protein</topology>
    </subcellularLocation>
</comment>
<evidence type="ECO:0000256" key="6">
    <source>
        <dbReference type="ARBA" id="ARBA00022781"/>
    </source>
</evidence>
<keyword evidence="15" id="KW-0175">Coiled coil</keyword>
<dbReference type="GO" id="GO:0046933">
    <property type="term" value="F:proton-transporting ATP synthase activity, rotational mechanism"/>
    <property type="evidence" value="ECO:0007669"/>
    <property type="project" value="UniProtKB-UniRule"/>
</dbReference>
<keyword evidence="7 13" id="KW-1133">Transmembrane helix</keyword>
<dbReference type="HAMAP" id="MF_01398">
    <property type="entry name" value="ATP_synth_b_bprime"/>
    <property type="match status" value="1"/>
</dbReference>
<dbReference type="PANTHER" id="PTHR33445">
    <property type="entry name" value="ATP SYNTHASE SUBUNIT B', CHLOROPLASTIC"/>
    <property type="match status" value="1"/>
</dbReference>
<evidence type="ECO:0000256" key="2">
    <source>
        <dbReference type="ARBA" id="ARBA00022448"/>
    </source>
</evidence>
<evidence type="ECO:0000256" key="11">
    <source>
        <dbReference type="ARBA" id="ARBA00025198"/>
    </source>
</evidence>
<evidence type="ECO:0000256" key="7">
    <source>
        <dbReference type="ARBA" id="ARBA00022989"/>
    </source>
</evidence>
<evidence type="ECO:0000256" key="12">
    <source>
        <dbReference type="ARBA" id="ARBA00037847"/>
    </source>
</evidence>
<dbReference type="CDD" id="cd06503">
    <property type="entry name" value="ATP-synt_Fo_b"/>
    <property type="match status" value="1"/>
</dbReference>
<evidence type="ECO:0000256" key="15">
    <source>
        <dbReference type="SAM" id="Coils"/>
    </source>
</evidence>
<dbReference type="AlphaFoldDB" id="A0A1F5TDS5"/>
<reference evidence="16 17" key="1">
    <citation type="journal article" date="2016" name="Nat. Commun.">
        <title>Thousands of microbial genomes shed light on interconnected biogeochemical processes in an aquifer system.</title>
        <authorList>
            <person name="Anantharaman K."/>
            <person name="Brown C.T."/>
            <person name="Hug L.A."/>
            <person name="Sharon I."/>
            <person name="Castelle C.J."/>
            <person name="Probst A.J."/>
            <person name="Thomas B.C."/>
            <person name="Singh A."/>
            <person name="Wilkins M.J."/>
            <person name="Karaoz U."/>
            <person name="Brodie E.L."/>
            <person name="Williams K.H."/>
            <person name="Hubbard S.S."/>
            <person name="Banfield J.F."/>
        </authorList>
    </citation>
    <scope>NUCLEOTIDE SEQUENCE [LARGE SCALE GENOMIC DNA]</scope>
</reference>
<dbReference type="Proteomes" id="UP000178656">
    <property type="component" value="Unassembled WGS sequence"/>
</dbReference>
<dbReference type="GO" id="GO:0012505">
    <property type="term" value="C:endomembrane system"/>
    <property type="evidence" value="ECO:0007669"/>
    <property type="project" value="UniProtKB-SubCell"/>
</dbReference>